<feature type="transmembrane region" description="Helical" evidence="1">
    <location>
        <begin position="163"/>
        <end position="186"/>
    </location>
</feature>
<dbReference type="EMBL" id="CP051139">
    <property type="protein sequence ID" value="QIW94705.1"/>
    <property type="molecule type" value="Genomic_DNA"/>
</dbReference>
<dbReference type="OrthoDB" id="5382699at2759"/>
<gene>
    <name evidence="2" type="ORF">AMS68_000223</name>
</gene>
<organism evidence="2 3">
    <name type="scientific">Peltaster fructicola</name>
    <dbReference type="NCBI Taxonomy" id="286661"/>
    <lineage>
        <taxon>Eukaryota</taxon>
        <taxon>Fungi</taxon>
        <taxon>Dikarya</taxon>
        <taxon>Ascomycota</taxon>
        <taxon>Pezizomycotina</taxon>
        <taxon>Dothideomycetes</taxon>
        <taxon>Dothideomycetes incertae sedis</taxon>
        <taxon>Peltaster</taxon>
    </lineage>
</organism>
<dbReference type="AlphaFoldDB" id="A0A6H0XJ12"/>
<keyword evidence="1" id="KW-0812">Transmembrane</keyword>
<reference evidence="2 3" key="1">
    <citation type="journal article" date="2016" name="Sci. Rep.">
        <title>Peltaster fructicola genome reveals evolution from an invasive phytopathogen to an ectophytic parasite.</title>
        <authorList>
            <person name="Xu C."/>
            <person name="Chen H."/>
            <person name="Gleason M.L."/>
            <person name="Xu J.R."/>
            <person name="Liu H."/>
            <person name="Zhang R."/>
            <person name="Sun G."/>
        </authorList>
    </citation>
    <scope>NUCLEOTIDE SEQUENCE [LARGE SCALE GENOMIC DNA]</scope>
    <source>
        <strain evidence="2 3">LNHT1506</strain>
    </source>
</reference>
<keyword evidence="3" id="KW-1185">Reference proteome</keyword>
<evidence type="ECO:0000256" key="1">
    <source>
        <dbReference type="SAM" id="Phobius"/>
    </source>
</evidence>
<keyword evidence="1" id="KW-1133">Transmembrane helix</keyword>
<protein>
    <submittedName>
        <fullName evidence="2">Uncharacterized protein</fullName>
    </submittedName>
</protein>
<sequence>MTSQQPTIGFMSRALAHTVYSAYARTSVVASSLVFNIVAAVALLPTVSAQADPGYVNIDGPDHTYAGFVAGPINSSFPNADKIFADIHHFTQSGLNWPSLKARAEQIRANGNTRDTGYCYGNLSLALDGLGAAYLAGAAGASTLLTLLPTAGALIGAPARELWVLYKLMPVAGILSMMLSLGGNIVPMELNAYERTETFQHQGVAGVHSDVTSMPKDKTDDGFTQADMFAREVGEVPHVDSS</sequence>
<feature type="transmembrane region" description="Helical" evidence="1">
    <location>
        <begin position="132"/>
        <end position="157"/>
    </location>
</feature>
<keyword evidence="1" id="KW-0472">Membrane</keyword>
<accession>A0A6H0XJ12</accession>
<dbReference type="Proteomes" id="UP000503462">
    <property type="component" value="Chromosome 1"/>
</dbReference>
<feature type="transmembrane region" description="Helical" evidence="1">
    <location>
        <begin position="20"/>
        <end position="44"/>
    </location>
</feature>
<proteinExistence type="predicted"/>
<name>A0A6H0XJ12_9PEZI</name>
<evidence type="ECO:0000313" key="2">
    <source>
        <dbReference type="EMBL" id="QIW94705.1"/>
    </source>
</evidence>
<evidence type="ECO:0000313" key="3">
    <source>
        <dbReference type="Proteomes" id="UP000503462"/>
    </source>
</evidence>